<dbReference type="AlphaFoldDB" id="A0A8J6HC01"/>
<gene>
    <name evidence="1" type="ORF">GEV33_011501</name>
</gene>
<protein>
    <submittedName>
        <fullName evidence="1">Uncharacterized protein</fullName>
    </submittedName>
</protein>
<dbReference type="EMBL" id="JABDTM020026909">
    <property type="protein sequence ID" value="KAH0811292.1"/>
    <property type="molecule type" value="Genomic_DNA"/>
</dbReference>
<sequence>MTSRLSHETSKLSRKLNEYDSGLVLLVVVEMGPGASARNAEFDETYRAIKITLDLCLDGFHECKEMKTTRRGVEDTIKQNTEECTLIGGNFNWRIGERGARRWEEERKDGKIKSKNKEILNRNKHGDEEGERTNIGSRVETVIDYGNEEAWKLVEEFKVGERVELDHLPLEISTEETNHEERGNGRVKEEQKSKVVCLSLLSSATSLTSYAMRNDVTGTTTMARLRYRLVVGFRCLLFLVSQEPPPKGEVRVGAAGTRPRRGITGRAENVEIERAGKVEQKTEMEWISWLDGIATFLFWIEFCRCLVRKIARVCQVVDPMGF</sequence>
<organism evidence="1 2">
    <name type="scientific">Tenebrio molitor</name>
    <name type="common">Yellow mealworm beetle</name>
    <dbReference type="NCBI Taxonomy" id="7067"/>
    <lineage>
        <taxon>Eukaryota</taxon>
        <taxon>Metazoa</taxon>
        <taxon>Ecdysozoa</taxon>
        <taxon>Arthropoda</taxon>
        <taxon>Hexapoda</taxon>
        <taxon>Insecta</taxon>
        <taxon>Pterygota</taxon>
        <taxon>Neoptera</taxon>
        <taxon>Endopterygota</taxon>
        <taxon>Coleoptera</taxon>
        <taxon>Polyphaga</taxon>
        <taxon>Cucujiformia</taxon>
        <taxon>Tenebrionidae</taxon>
        <taxon>Tenebrio</taxon>
    </lineage>
</organism>
<evidence type="ECO:0000313" key="1">
    <source>
        <dbReference type="EMBL" id="KAH0811292.1"/>
    </source>
</evidence>
<dbReference type="Proteomes" id="UP000719412">
    <property type="component" value="Unassembled WGS sequence"/>
</dbReference>
<accession>A0A8J6HC01</accession>
<evidence type="ECO:0000313" key="2">
    <source>
        <dbReference type="Proteomes" id="UP000719412"/>
    </source>
</evidence>
<proteinExistence type="predicted"/>
<keyword evidence="2" id="KW-1185">Reference proteome</keyword>
<dbReference type="InterPro" id="IPR036691">
    <property type="entry name" value="Endo/exonu/phosph_ase_sf"/>
</dbReference>
<reference evidence="1" key="2">
    <citation type="submission" date="2021-08" db="EMBL/GenBank/DDBJ databases">
        <authorList>
            <person name="Eriksson T."/>
        </authorList>
    </citation>
    <scope>NUCLEOTIDE SEQUENCE</scope>
    <source>
        <strain evidence="1">Stoneville</strain>
        <tissue evidence="1">Whole head</tissue>
    </source>
</reference>
<dbReference type="Gene3D" id="3.60.10.10">
    <property type="entry name" value="Endonuclease/exonuclease/phosphatase"/>
    <property type="match status" value="1"/>
</dbReference>
<comment type="caution">
    <text evidence="1">The sequence shown here is derived from an EMBL/GenBank/DDBJ whole genome shotgun (WGS) entry which is preliminary data.</text>
</comment>
<name>A0A8J6HC01_TENMO</name>
<reference evidence="1" key="1">
    <citation type="journal article" date="2020" name="J Insects Food Feed">
        <title>The yellow mealworm (Tenebrio molitor) genome: a resource for the emerging insects as food and feed industry.</title>
        <authorList>
            <person name="Eriksson T."/>
            <person name="Andere A."/>
            <person name="Kelstrup H."/>
            <person name="Emery V."/>
            <person name="Picard C."/>
        </authorList>
    </citation>
    <scope>NUCLEOTIDE SEQUENCE</scope>
    <source>
        <strain evidence="1">Stoneville</strain>
        <tissue evidence="1">Whole head</tissue>
    </source>
</reference>